<sequence length="238" mass="22762">MSRKRRVGKGTKIALVASAASLVGGIAIVTTGTSQASAACDGLATALSNNQKFIAEQQANPDAQSAARIANRQAVIKQIEVQQKAAGCASDGGGGGGAAEDGGGGGAEEGGGGGAEEGGDANAEAPPAAGDQAPGSGSDADAGSDAGSGSGSAAPSGDVVCPGSTVTLSGEGGAPAASSGEFPAGTKLKVTNLDNDKSTTVEVTSTSGSCVLLNNAAFEEVREAGKFLIRNARIERVG</sequence>
<organism evidence="3 4">
    <name type="scientific">Streptomyces piniterrae</name>
    <dbReference type="NCBI Taxonomy" id="2571125"/>
    <lineage>
        <taxon>Bacteria</taxon>
        <taxon>Bacillati</taxon>
        <taxon>Actinomycetota</taxon>
        <taxon>Actinomycetes</taxon>
        <taxon>Kitasatosporales</taxon>
        <taxon>Streptomycetaceae</taxon>
        <taxon>Streptomyces</taxon>
    </lineage>
</organism>
<evidence type="ECO:0000313" key="3">
    <source>
        <dbReference type="EMBL" id="TJZ58731.1"/>
    </source>
</evidence>
<feature type="compositionally biased region" description="Gly residues" evidence="1">
    <location>
        <begin position="90"/>
        <end position="116"/>
    </location>
</feature>
<gene>
    <name evidence="3" type="ORF">FCH28_00720</name>
</gene>
<proteinExistence type="predicted"/>
<feature type="chain" id="PRO_5039364728" description="Secreted protein" evidence="2">
    <location>
        <begin position="20"/>
        <end position="238"/>
    </location>
</feature>
<comment type="caution">
    <text evidence="3">The sequence shown here is derived from an EMBL/GenBank/DDBJ whole genome shotgun (WGS) entry which is preliminary data.</text>
</comment>
<name>A0A4U0NVJ7_9ACTN</name>
<feature type="signal peptide" evidence="2">
    <location>
        <begin position="1"/>
        <end position="19"/>
    </location>
</feature>
<dbReference type="EMBL" id="SUMB01000001">
    <property type="protein sequence ID" value="TJZ58731.1"/>
    <property type="molecule type" value="Genomic_DNA"/>
</dbReference>
<keyword evidence="2" id="KW-0732">Signal</keyword>
<evidence type="ECO:0000256" key="1">
    <source>
        <dbReference type="SAM" id="MobiDB-lite"/>
    </source>
</evidence>
<feature type="compositionally biased region" description="Low complexity" evidence="1">
    <location>
        <begin position="120"/>
        <end position="158"/>
    </location>
</feature>
<dbReference type="OrthoDB" id="3370467at2"/>
<evidence type="ECO:0000313" key="4">
    <source>
        <dbReference type="Proteomes" id="UP000308697"/>
    </source>
</evidence>
<dbReference type="RefSeq" id="WP_136737684.1">
    <property type="nucleotide sequence ID" value="NZ_SUMB01000001.1"/>
</dbReference>
<dbReference type="Proteomes" id="UP000308697">
    <property type="component" value="Unassembled WGS sequence"/>
</dbReference>
<protein>
    <recommendedName>
        <fullName evidence="5">Secreted protein</fullName>
    </recommendedName>
</protein>
<dbReference type="AlphaFoldDB" id="A0A4U0NVJ7"/>
<evidence type="ECO:0008006" key="5">
    <source>
        <dbReference type="Google" id="ProtNLM"/>
    </source>
</evidence>
<keyword evidence="4" id="KW-1185">Reference proteome</keyword>
<evidence type="ECO:0000256" key="2">
    <source>
        <dbReference type="SAM" id="SignalP"/>
    </source>
</evidence>
<feature type="region of interest" description="Disordered" evidence="1">
    <location>
        <begin position="87"/>
        <end position="184"/>
    </location>
</feature>
<reference evidence="3 4" key="1">
    <citation type="submission" date="2019-04" db="EMBL/GenBank/DDBJ databases">
        <title>Streptomyces piniterrae sp. nov., a heliquinomycin-producing actinomycete isolated from rhizosphere soil of Pinus yunnanensis.</title>
        <authorList>
            <person name="Zhuang X."/>
            <person name="Zhao J."/>
        </authorList>
    </citation>
    <scope>NUCLEOTIDE SEQUENCE [LARGE SCALE GENOMIC DNA]</scope>
    <source>
        <strain evidence="4">jys28</strain>
    </source>
</reference>
<accession>A0A4U0NVJ7</accession>
<feature type="compositionally biased region" description="Low complexity" evidence="1">
    <location>
        <begin position="174"/>
        <end position="184"/>
    </location>
</feature>